<dbReference type="OrthoDB" id="1739422at2"/>
<dbReference type="Proteomes" id="UP000184310">
    <property type="component" value="Unassembled WGS sequence"/>
</dbReference>
<dbReference type="RefSeq" id="WP_072989460.1">
    <property type="nucleotide sequence ID" value="NZ_FQZB01000012.1"/>
</dbReference>
<reference evidence="1 2" key="1">
    <citation type="submission" date="2016-11" db="EMBL/GenBank/DDBJ databases">
        <authorList>
            <person name="Jaros S."/>
            <person name="Januszkiewicz K."/>
            <person name="Wedrychowicz H."/>
        </authorList>
    </citation>
    <scope>NUCLEOTIDE SEQUENCE [LARGE SCALE GENOMIC DNA]</scope>
    <source>
        <strain evidence="1 2">DSM 21758</strain>
    </source>
</reference>
<dbReference type="EMBL" id="FQZB01000012">
    <property type="protein sequence ID" value="SHJ98623.1"/>
    <property type="molecule type" value="Genomic_DNA"/>
</dbReference>
<organism evidence="1 2">
    <name type="scientific">Clostridium cavendishii DSM 21758</name>
    <dbReference type="NCBI Taxonomy" id="1121302"/>
    <lineage>
        <taxon>Bacteria</taxon>
        <taxon>Bacillati</taxon>
        <taxon>Bacillota</taxon>
        <taxon>Clostridia</taxon>
        <taxon>Eubacteriales</taxon>
        <taxon>Clostridiaceae</taxon>
        <taxon>Clostridium</taxon>
    </lineage>
</organism>
<accession>A0A1M6NSC7</accession>
<sequence length="181" mass="21357">MITNDVFINKLTNLSLKKFDKLYPFLGEGIARRVYALNNNLIVKVAKNNDGYFQNFVEEYVYANADTRILKYLCPIYYSNSRIIIMPRAITYDKYSLGDKVNLKFLRPELSAKSDIDYMIKKFFLFEEDIYSPSSWGKIFNYNVLIDFGCTSDSGDNFYDFVYTLYFLRNKNTNNSNIFFK</sequence>
<dbReference type="AlphaFoldDB" id="A0A1M6NSC7"/>
<keyword evidence="2" id="KW-1185">Reference proteome</keyword>
<dbReference type="STRING" id="1121302.SAMN02745163_03000"/>
<proteinExistence type="predicted"/>
<name>A0A1M6NSC7_9CLOT</name>
<evidence type="ECO:0000313" key="1">
    <source>
        <dbReference type="EMBL" id="SHJ98623.1"/>
    </source>
</evidence>
<protein>
    <submittedName>
        <fullName evidence="1">Uncharacterized protein</fullName>
    </submittedName>
</protein>
<evidence type="ECO:0000313" key="2">
    <source>
        <dbReference type="Proteomes" id="UP000184310"/>
    </source>
</evidence>
<gene>
    <name evidence="1" type="ORF">SAMN02745163_03000</name>
</gene>